<protein>
    <submittedName>
        <fullName evidence="3">Peptidyl-prolyl cis-trans isomerase ppiC</fullName>
        <ecNumber evidence="3">5.2.1.8</ecNumber>
    </submittedName>
</protein>
<evidence type="ECO:0000313" key="3">
    <source>
        <dbReference type="EMBL" id="STV30644.1"/>
    </source>
</evidence>
<dbReference type="EC" id="5.2.1.8" evidence="3"/>
<dbReference type="GO" id="GO:0003755">
    <property type="term" value="F:peptidyl-prolyl cis-trans isomerase activity"/>
    <property type="evidence" value="ECO:0007669"/>
    <property type="project" value="UniProtKB-KW"/>
</dbReference>
<accession>A0A378B6L4</accession>
<dbReference type="Gene3D" id="3.10.50.40">
    <property type="match status" value="1"/>
</dbReference>
<name>A0A378B6L4_KLEPO</name>
<dbReference type="SUPFAM" id="SSF54534">
    <property type="entry name" value="FKBP-like"/>
    <property type="match status" value="1"/>
</dbReference>
<proteinExistence type="predicted"/>
<dbReference type="Pfam" id="PF13616">
    <property type="entry name" value="Rotamase_3"/>
    <property type="match status" value="1"/>
</dbReference>
<reference evidence="3 4" key="1">
    <citation type="submission" date="2018-06" db="EMBL/GenBank/DDBJ databases">
        <authorList>
            <consortium name="Pathogen Informatics"/>
            <person name="Doyle S."/>
        </authorList>
    </citation>
    <scope>NUCLEOTIDE SEQUENCE [LARGE SCALE GENOMIC DNA]</scope>
    <source>
        <strain evidence="3 4">NCTC10313</strain>
    </source>
</reference>
<dbReference type="InterPro" id="IPR000297">
    <property type="entry name" value="PPIase_PpiC"/>
</dbReference>
<keyword evidence="1" id="KW-0697">Rotamase</keyword>
<dbReference type="InterPro" id="IPR046357">
    <property type="entry name" value="PPIase_dom_sf"/>
</dbReference>
<dbReference type="STRING" id="1218098.GCA_001598715_04649"/>
<organism evidence="3 4">
    <name type="scientific">Klebsiella pneumoniae subsp. ozaenae</name>
    <dbReference type="NCBI Taxonomy" id="574"/>
    <lineage>
        <taxon>Bacteria</taxon>
        <taxon>Pseudomonadati</taxon>
        <taxon>Pseudomonadota</taxon>
        <taxon>Gammaproteobacteria</taxon>
        <taxon>Enterobacterales</taxon>
        <taxon>Enterobacteriaceae</taxon>
        <taxon>Klebsiella/Raoultella group</taxon>
        <taxon>Klebsiella</taxon>
        <taxon>Klebsiella pneumoniae complex</taxon>
    </lineage>
</organism>
<feature type="domain" description="PpiC" evidence="2">
    <location>
        <begin position="1"/>
        <end position="34"/>
    </location>
</feature>
<evidence type="ECO:0000313" key="4">
    <source>
        <dbReference type="Proteomes" id="UP000254487"/>
    </source>
</evidence>
<evidence type="ECO:0000256" key="1">
    <source>
        <dbReference type="PROSITE-ProRule" id="PRU00278"/>
    </source>
</evidence>
<gene>
    <name evidence="3" type="primary">ppiC_3</name>
    <name evidence="3" type="ORF">NCTC10313_06908</name>
</gene>
<keyword evidence="1 3" id="KW-0413">Isomerase</keyword>
<dbReference type="AlphaFoldDB" id="A0A378B6L4"/>
<dbReference type="PROSITE" id="PS50198">
    <property type="entry name" value="PPIC_PPIASE_2"/>
    <property type="match status" value="1"/>
</dbReference>
<dbReference type="Proteomes" id="UP000254487">
    <property type="component" value="Unassembled WGS sequence"/>
</dbReference>
<evidence type="ECO:0000259" key="2">
    <source>
        <dbReference type="PROSITE" id="PS50198"/>
    </source>
</evidence>
<sequence length="36" mass="4162">MVPAFDKVVFSCPELEPTGPLHTQFGYHIIKVLYRK</sequence>
<dbReference type="EMBL" id="UGLW01000003">
    <property type="protein sequence ID" value="STV30644.1"/>
    <property type="molecule type" value="Genomic_DNA"/>
</dbReference>